<dbReference type="Gene3D" id="3.90.550.10">
    <property type="entry name" value="Spore Coat Polysaccharide Biosynthesis Protein SpsA, Chain A"/>
    <property type="match status" value="1"/>
</dbReference>
<gene>
    <name evidence="2" type="ORF">DP923_11575</name>
</gene>
<comment type="caution">
    <text evidence="2">The sequence shown here is derived from an EMBL/GenBank/DDBJ whole genome shotgun (WGS) entry which is preliminary data.</text>
</comment>
<protein>
    <recommendedName>
        <fullName evidence="1">Glycosyltransferase 2-like domain-containing protein</fullName>
    </recommendedName>
</protein>
<dbReference type="CDD" id="cd00761">
    <property type="entry name" value="Glyco_tranf_GTA_type"/>
    <property type="match status" value="1"/>
</dbReference>
<dbReference type="InterPro" id="IPR050834">
    <property type="entry name" value="Glycosyltransf_2"/>
</dbReference>
<dbReference type="Proteomes" id="UP000251692">
    <property type="component" value="Unassembled WGS sequence"/>
</dbReference>
<evidence type="ECO:0000313" key="3">
    <source>
        <dbReference type="Proteomes" id="UP000251692"/>
    </source>
</evidence>
<organism evidence="2 3">
    <name type="scientific">Pontibacter arcticus</name>
    <dbReference type="NCBI Taxonomy" id="2080288"/>
    <lineage>
        <taxon>Bacteria</taxon>
        <taxon>Pseudomonadati</taxon>
        <taxon>Bacteroidota</taxon>
        <taxon>Cytophagia</taxon>
        <taxon>Cytophagales</taxon>
        <taxon>Hymenobacteraceae</taxon>
        <taxon>Pontibacter</taxon>
    </lineage>
</organism>
<dbReference type="SUPFAM" id="SSF53448">
    <property type="entry name" value="Nucleotide-diphospho-sugar transferases"/>
    <property type="match status" value="1"/>
</dbReference>
<dbReference type="AlphaFoldDB" id="A0A364RDT0"/>
<name>A0A364RDT0_9BACT</name>
<feature type="domain" description="Glycosyltransferase 2-like" evidence="1">
    <location>
        <begin position="9"/>
        <end position="115"/>
    </location>
</feature>
<keyword evidence="3" id="KW-1185">Reference proteome</keyword>
<dbReference type="OrthoDB" id="597270at2"/>
<dbReference type="EMBL" id="QMDV01000003">
    <property type="protein sequence ID" value="RAU82417.1"/>
    <property type="molecule type" value="Genomic_DNA"/>
</dbReference>
<dbReference type="InterPro" id="IPR029044">
    <property type="entry name" value="Nucleotide-diphossugar_trans"/>
</dbReference>
<evidence type="ECO:0000313" key="2">
    <source>
        <dbReference type="EMBL" id="RAU82417.1"/>
    </source>
</evidence>
<sequence length="305" mass="34872">MNTNHPGFTVIIPVHNKLPHLERSIHSVLNQTYADVELILVDDASTDGSTEKLATFNDPRVKKFRRDVPGPGGYAARNVGIHHATKEWICFLDADDEWELNLLETLAAEINKDQELETICWGWYLTTGQNKVLNPYSAQNKQVASRTITLVDFLIGPQQIWTGAVAFKKSLIIKAGGFPEQGFKRGGDMDTWTRCLWYSKKSIWLNKAMSYYYLDSVNMVTQHTGRNIDFIFSPFLESLLQKGDPEVKEAIHNYRNRYLYIMLNGQVYEGKGINYGVLKKMYLNKQAVWLTAKLHLNKLRLAVKA</sequence>
<dbReference type="PANTHER" id="PTHR43685">
    <property type="entry name" value="GLYCOSYLTRANSFERASE"/>
    <property type="match status" value="1"/>
</dbReference>
<accession>A0A364RDT0</accession>
<dbReference type="Pfam" id="PF00535">
    <property type="entry name" value="Glycos_transf_2"/>
    <property type="match status" value="1"/>
</dbReference>
<dbReference type="InterPro" id="IPR001173">
    <property type="entry name" value="Glyco_trans_2-like"/>
</dbReference>
<proteinExistence type="predicted"/>
<dbReference type="RefSeq" id="WP_112306009.1">
    <property type="nucleotide sequence ID" value="NZ_QMDV01000003.1"/>
</dbReference>
<reference evidence="2 3" key="1">
    <citation type="submission" date="2018-06" db="EMBL/GenBank/DDBJ databases">
        <authorList>
            <person name="Liu Z.-W."/>
        </authorList>
    </citation>
    <scope>NUCLEOTIDE SEQUENCE [LARGE SCALE GENOMIC DNA]</scope>
    <source>
        <strain evidence="2 3">2b14</strain>
    </source>
</reference>
<evidence type="ECO:0000259" key="1">
    <source>
        <dbReference type="Pfam" id="PF00535"/>
    </source>
</evidence>
<dbReference type="PANTHER" id="PTHR43685:SF2">
    <property type="entry name" value="GLYCOSYLTRANSFERASE 2-LIKE DOMAIN-CONTAINING PROTEIN"/>
    <property type="match status" value="1"/>
</dbReference>
<reference evidence="2 3" key="2">
    <citation type="submission" date="2018-07" db="EMBL/GenBank/DDBJ databases">
        <title>Pontibacter sp. 2b14 genomic sequence and assembly.</title>
        <authorList>
            <person name="Du Z.-J."/>
        </authorList>
    </citation>
    <scope>NUCLEOTIDE SEQUENCE [LARGE SCALE GENOMIC DNA]</scope>
    <source>
        <strain evidence="2 3">2b14</strain>
    </source>
</reference>